<evidence type="ECO:0000256" key="5">
    <source>
        <dbReference type="ARBA" id="ARBA00023157"/>
    </source>
</evidence>
<evidence type="ECO:0000256" key="7">
    <source>
        <dbReference type="SAM" id="MobiDB-lite"/>
    </source>
</evidence>
<feature type="non-terminal residue" evidence="9">
    <location>
        <position position="172"/>
    </location>
</feature>
<keyword evidence="6" id="KW-0325">Glycoprotein</keyword>
<comment type="caution">
    <text evidence="9">The sequence shown here is derived from an EMBL/GenBank/DDBJ whole genome shotgun (WGS) entry which is preliminary data.</text>
</comment>
<evidence type="ECO:0000256" key="1">
    <source>
        <dbReference type="ARBA" id="ARBA00022473"/>
    </source>
</evidence>
<feature type="compositionally biased region" description="Low complexity" evidence="7">
    <location>
        <begin position="41"/>
        <end position="57"/>
    </location>
</feature>
<feature type="region of interest" description="Disordered" evidence="7">
    <location>
        <begin position="1"/>
        <end position="57"/>
    </location>
</feature>
<dbReference type="Gene3D" id="3.20.20.80">
    <property type="entry name" value="Glycosidases"/>
    <property type="match status" value="1"/>
</dbReference>
<gene>
    <name evidence="9" type="ORF">PMAYCL1PPCAC_01326</name>
</gene>
<evidence type="ECO:0000256" key="2">
    <source>
        <dbReference type="ARBA" id="ARBA00022669"/>
    </source>
</evidence>
<dbReference type="GO" id="GO:0005576">
    <property type="term" value="C:extracellular region"/>
    <property type="evidence" value="ECO:0007669"/>
    <property type="project" value="InterPro"/>
</dbReference>
<keyword evidence="1" id="KW-0217">Developmental protein</keyword>
<name>A0AAN5C7A8_9BILA</name>
<dbReference type="EMBL" id="BTRK01000001">
    <property type="protein sequence ID" value="GMR31131.1"/>
    <property type="molecule type" value="Genomic_DNA"/>
</dbReference>
<dbReference type="InterPro" id="IPR002557">
    <property type="entry name" value="Chitin-bd_dom"/>
</dbReference>
<keyword evidence="4" id="KW-0677">Repeat</keyword>
<evidence type="ECO:0000259" key="8">
    <source>
        <dbReference type="PROSITE" id="PS50940"/>
    </source>
</evidence>
<proteinExistence type="predicted"/>
<dbReference type="GO" id="GO:0008061">
    <property type="term" value="F:chitin binding"/>
    <property type="evidence" value="ECO:0007669"/>
    <property type="project" value="UniProtKB-KW"/>
</dbReference>
<organism evidence="9 10">
    <name type="scientific">Pristionchus mayeri</name>
    <dbReference type="NCBI Taxonomy" id="1317129"/>
    <lineage>
        <taxon>Eukaryota</taxon>
        <taxon>Metazoa</taxon>
        <taxon>Ecdysozoa</taxon>
        <taxon>Nematoda</taxon>
        <taxon>Chromadorea</taxon>
        <taxon>Rhabditida</taxon>
        <taxon>Rhabditina</taxon>
        <taxon>Diplogasteromorpha</taxon>
        <taxon>Diplogasteroidea</taxon>
        <taxon>Neodiplogasteridae</taxon>
        <taxon>Pristionchus</taxon>
    </lineage>
</organism>
<keyword evidence="5" id="KW-1015">Disulfide bond</keyword>
<feature type="non-terminal residue" evidence="9">
    <location>
        <position position="1"/>
    </location>
</feature>
<dbReference type="Proteomes" id="UP001328107">
    <property type="component" value="Unassembled WGS sequence"/>
</dbReference>
<dbReference type="SUPFAM" id="SSF57625">
    <property type="entry name" value="Invertebrate chitin-binding proteins"/>
    <property type="match status" value="1"/>
</dbReference>
<dbReference type="SMART" id="SM00494">
    <property type="entry name" value="ChtBD2"/>
    <property type="match status" value="1"/>
</dbReference>
<accession>A0AAN5C7A8</accession>
<dbReference type="PANTHER" id="PTHR23301:SF0">
    <property type="entry name" value="CHITIN-BINDING TYPE-2 DOMAIN-CONTAINING PROTEIN-RELATED"/>
    <property type="match status" value="1"/>
</dbReference>
<feature type="domain" description="Chitin-binding type-2" evidence="8">
    <location>
        <begin position="122"/>
        <end position="172"/>
    </location>
</feature>
<keyword evidence="3" id="KW-0732">Signal</keyword>
<dbReference type="AlphaFoldDB" id="A0AAN5C7A8"/>
<keyword evidence="2" id="KW-0147">Chitin-binding</keyword>
<evidence type="ECO:0000313" key="10">
    <source>
        <dbReference type="Proteomes" id="UP001328107"/>
    </source>
</evidence>
<evidence type="ECO:0000256" key="4">
    <source>
        <dbReference type="ARBA" id="ARBA00022737"/>
    </source>
</evidence>
<dbReference type="InterPro" id="IPR036508">
    <property type="entry name" value="Chitin-bd_dom_sf"/>
</dbReference>
<evidence type="ECO:0000256" key="6">
    <source>
        <dbReference type="ARBA" id="ARBA00023180"/>
    </source>
</evidence>
<keyword evidence="10" id="KW-1185">Reference proteome</keyword>
<sequence>ICDYPGNVAGCSGISSDQPTDDTLLTLDEPEIPRTRDSEAAETTVAPTTPVAPASTTKIPTGRAARRFAKVIAGPRKNDYNGNKIIKDNVIEKEEKERVVTEVTAEGPTAVSAALNDDVDATPSCDGRPDGLYARGCSSDMVVCSNGILSTMNCPAGLVFHERNQICDYPGN</sequence>
<dbReference type="InterPro" id="IPR051940">
    <property type="entry name" value="Chitin_bind-dev_reg"/>
</dbReference>
<evidence type="ECO:0000256" key="3">
    <source>
        <dbReference type="ARBA" id="ARBA00022729"/>
    </source>
</evidence>
<reference evidence="10" key="1">
    <citation type="submission" date="2022-10" db="EMBL/GenBank/DDBJ databases">
        <title>Genome assembly of Pristionchus species.</title>
        <authorList>
            <person name="Yoshida K."/>
            <person name="Sommer R.J."/>
        </authorList>
    </citation>
    <scope>NUCLEOTIDE SEQUENCE [LARGE SCALE GENOMIC DNA]</scope>
    <source>
        <strain evidence="10">RS5460</strain>
    </source>
</reference>
<protein>
    <recommendedName>
        <fullName evidence="8">Chitin-binding type-2 domain-containing protein</fullName>
    </recommendedName>
</protein>
<evidence type="ECO:0000313" key="9">
    <source>
        <dbReference type="EMBL" id="GMR31131.1"/>
    </source>
</evidence>
<dbReference type="PROSITE" id="PS50940">
    <property type="entry name" value="CHIT_BIND_II"/>
    <property type="match status" value="1"/>
</dbReference>
<dbReference type="Pfam" id="PF01607">
    <property type="entry name" value="CBM_14"/>
    <property type="match status" value="1"/>
</dbReference>
<dbReference type="PANTHER" id="PTHR23301">
    <property type="entry name" value="CHITIN BINDING PERITROPHIN-A"/>
    <property type="match status" value="1"/>
</dbReference>